<gene>
    <name evidence="5" type="primary">LOC103724295</name>
</gene>
<feature type="transmembrane region" description="Helical" evidence="2">
    <location>
        <begin position="210"/>
        <end position="236"/>
    </location>
</feature>
<keyword evidence="2" id="KW-0472">Membrane</keyword>
<evidence type="ECO:0000259" key="3">
    <source>
        <dbReference type="Pfam" id="PF20705"/>
    </source>
</evidence>
<protein>
    <submittedName>
        <fullName evidence="5">Uncharacterized protein LOC103724295</fullName>
    </submittedName>
</protein>
<dbReference type="PANTHER" id="PTHR33646">
    <property type="entry name" value="GB|AAF00631.1"/>
    <property type="match status" value="1"/>
</dbReference>
<name>A0A8B7D5L5_PHODC</name>
<feature type="region of interest" description="Disordered" evidence="1">
    <location>
        <begin position="157"/>
        <end position="193"/>
    </location>
</feature>
<feature type="region of interest" description="Disordered" evidence="1">
    <location>
        <begin position="61"/>
        <end position="100"/>
    </location>
</feature>
<dbReference type="Proteomes" id="UP000228380">
    <property type="component" value="Unplaced"/>
</dbReference>
<reference evidence="5" key="1">
    <citation type="submission" date="2025-08" db="UniProtKB">
        <authorList>
            <consortium name="RefSeq"/>
        </authorList>
    </citation>
    <scope>IDENTIFICATION</scope>
    <source>
        <tissue evidence="5">Young leaves</tissue>
    </source>
</reference>
<dbReference type="Pfam" id="PF20705">
    <property type="entry name" value="DUF6821"/>
    <property type="match status" value="1"/>
</dbReference>
<keyword evidence="2" id="KW-0812">Transmembrane</keyword>
<evidence type="ECO:0000256" key="1">
    <source>
        <dbReference type="SAM" id="MobiDB-lite"/>
    </source>
</evidence>
<dbReference type="RefSeq" id="XP_008813731.1">
    <property type="nucleotide sequence ID" value="XM_008815509.4"/>
</dbReference>
<dbReference type="GeneID" id="103724295"/>
<accession>A0A8B7D5L5</accession>
<evidence type="ECO:0000313" key="5">
    <source>
        <dbReference type="RefSeq" id="XP_008813731.1"/>
    </source>
</evidence>
<evidence type="ECO:0000313" key="4">
    <source>
        <dbReference type="Proteomes" id="UP000228380"/>
    </source>
</evidence>
<keyword evidence="2" id="KW-1133">Transmembrane helix</keyword>
<organism evidence="4 5">
    <name type="scientific">Phoenix dactylifera</name>
    <name type="common">Date palm</name>
    <dbReference type="NCBI Taxonomy" id="42345"/>
    <lineage>
        <taxon>Eukaryota</taxon>
        <taxon>Viridiplantae</taxon>
        <taxon>Streptophyta</taxon>
        <taxon>Embryophyta</taxon>
        <taxon>Tracheophyta</taxon>
        <taxon>Spermatophyta</taxon>
        <taxon>Magnoliopsida</taxon>
        <taxon>Liliopsida</taxon>
        <taxon>Arecaceae</taxon>
        <taxon>Coryphoideae</taxon>
        <taxon>Phoeniceae</taxon>
        <taxon>Phoenix</taxon>
    </lineage>
</organism>
<dbReference type="AlphaFoldDB" id="A0A8B7D5L5"/>
<feature type="compositionally biased region" description="Basic and acidic residues" evidence="1">
    <location>
        <begin position="167"/>
        <end position="193"/>
    </location>
</feature>
<sequence>MEKTSIDMDLEEWEFLPDGKSFLDFGHEGGKELSSKEICFDTKGIVDMNYFICPSPTSRFTHAEEENSNPASETKQALRPTGPDPIVEKKKEEEEQDDELAKEFKDIGVIPPAIIANHDAVSQVFFKVKENEFKMNSPKSNTRGLIPHIEPDPIRFEEEKEEEDCKVEETKEHTKSKNSAFEKEAEKDEDHLESEVKGKPCWESFGCDMWRWRLTGIGALCSTGVAAAATLCMLLLGGRQRQKQQHQNQRIQFQIYGDDKRITQMVQQATRLNQALSAVRGAPMARHQNVAHISFRGYYDGL</sequence>
<feature type="domain" description="DUF6821" evidence="3">
    <location>
        <begin position="117"/>
        <end position="302"/>
    </location>
</feature>
<dbReference type="PANTHER" id="PTHR33646:SF2">
    <property type="entry name" value="F20H23.8 PROTEIN"/>
    <property type="match status" value="1"/>
</dbReference>
<proteinExistence type="predicted"/>
<evidence type="ECO:0000256" key="2">
    <source>
        <dbReference type="SAM" id="Phobius"/>
    </source>
</evidence>
<dbReference type="InterPro" id="IPR045883">
    <property type="entry name" value="At4g13530-like"/>
</dbReference>
<dbReference type="KEGG" id="pda:103724295"/>
<dbReference type="OrthoDB" id="766965at2759"/>
<feature type="compositionally biased region" description="Basic and acidic residues" evidence="1">
    <location>
        <begin position="86"/>
        <end position="100"/>
    </location>
</feature>
<keyword evidence="4" id="KW-1185">Reference proteome</keyword>
<dbReference type="InterPro" id="IPR049224">
    <property type="entry name" value="DUF6821"/>
</dbReference>